<dbReference type="InterPro" id="IPR041662">
    <property type="entry name" value="SusD-like_2"/>
</dbReference>
<accession>A0A3M0GEA0</accession>
<dbReference type="Proteomes" id="UP000281985">
    <property type="component" value="Unassembled WGS sequence"/>
</dbReference>
<dbReference type="RefSeq" id="WP_121916441.1">
    <property type="nucleotide sequence ID" value="NZ_REFV01000003.1"/>
</dbReference>
<dbReference type="SUPFAM" id="SSF48452">
    <property type="entry name" value="TPR-like"/>
    <property type="match status" value="1"/>
</dbReference>
<dbReference type="EMBL" id="REFV01000003">
    <property type="protein sequence ID" value="RMB62807.1"/>
    <property type="molecule type" value="Genomic_DNA"/>
</dbReference>
<reference evidence="2 3" key="1">
    <citation type="submission" date="2018-10" db="EMBL/GenBank/DDBJ databases">
        <title>Dokdonia luteus sp. nov., isolated from sea water.</title>
        <authorList>
            <person name="Zhou L.Y."/>
            <person name="Du Z.J."/>
        </authorList>
    </citation>
    <scope>NUCLEOTIDE SEQUENCE [LARGE SCALE GENOMIC DNA]</scope>
    <source>
        <strain evidence="2 3">SH27</strain>
    </source>
</reference>
<keyword evidence="1" id="KW-0732">Signal</keyword>
<feature type="chain" id="PRO_5018319418" evidence="1">
    <location>
        <begin position="22"/>
        <end position="569"/>
    </location>
</feature>
<evidence type="ECO:0000256" key="1">
    <source>
        <dbReference type="SAM" id="SignalP"/>
    </source>
</evidence>
<evidence type="ECO:0000313" key="2">
    <source>
        <dbReference type="EMBL" id="RMB62807.1"/>
    </source>
</evidence>
<keyword evidence="2" id="KW-0449">Lipoprotein</keyword>
<name>A0A3M0GEA0_9FLAO</name>
<dbReference type="InterPro" id="IPR011990">
    <property type="entry name" value="TPR-like_helical_dom_sf"/>
</dbReference>
<sequence length="569" mass="62529">MNYKFKSILALLALFAITACETVELELVENPNQVSEESLDPDFLFNNAQLGFIGFFNAAAGGNGTFTQDVTRMRQLSGGNTYNNAYAPVNFNGLWTVYSNALIDIRTLEEPALETGLTYHIGTAKVMESYIVSTLVDLFGDVPYSEALMGETITNPTADPQADLYKVAYDLLDEAIVLLSEEPSLYPSEDLFYGDGDGEVNEDTATLWITAAKTLKLRILNNARLNGSALGVDIVAEANALLSENDLIDTPEENFTFQYGSSRLNPNTRHPMYNGFYENAAGGYMSNWFMWQLAVEKGFDDPRLPYYFYRQDTDATDEDLFTLDCLGAAIPAQYNSVSSLYNSTIVPFCVTDAARGYWGRDHGDNSGIPPDATKRTAPGLYPAGGKFDAGEGGSVQNAGTDGAVGAGIAPIWLSSFTKVIQAEMALTLGTPGDPASLMEDAVRDSFSLVQNFAGFTLDDADAQMDLEDANDDYVTFILDEFSAGSDIRKLDLLMKEYHILAWGNGLETYNNYRRTGFPSNMQPMILPDPGAYFRSALYPNNYVTLNTNANQKERTEQIFWDTNPAGFID</sequence>
<dbReference type="Gene3D" id="1.25.40.390">
    <property type="match status" value="2"/>
</dbReference>
<dbReference type="AlphaFoldDB" id="A0A3M0GEA0"/>
<evidence type="ECO:0000313" key="3">
    <source>
        <dbReference type="Proteomes" id="UP000281985"/>
    </source>
</evidence>
<proteinExistence type="predicted"/>
<organism evidence="2 3">
    <name type="scientific">Dokdonia sinensis</name>
    <dbReference type="NCBI Taxonomy" id="2479847"/>
    <lineage>
        <taxon>Bacteria</taxon>
        <taxon>Pseudomonadati</taxon>
        <taxon>Bacteroidota</taxon>
        <taxon>Flavobacteriia</taxon>
        <taxon>Flavobacteriales</taxon>
        <taxon>Flavobacteriaceae</taxon>
        <taxon>Dokdonia</taxon>
    </lineage>
</organism>
<keyword evidence="3" id="KW-1185">Reference proteome</keyword>
<dbReference type="OrthoDB" id="725917at2"/>
<protein>
    <submittedName>
        <fullName evidence="2">SusD/RagB family nutrient-binding outer membrane lipoprotein</fullName>
    </submittedName>
</protein>
<dbReference type="Pfam" id="PF12771">
    <property type="entry name" value="SusD-like_2"/>
    <property type="match status" value="1"/>
</dbReference>
<dbReference type="PROSITE" id="PS51257">
    <property type="entry name" value="PROKAR_LIPOPROTEIN"/>
    <property type="match status" value="1"/>
</dbReference>
<feature type="signal peptide" evidence="1">
    <location>
        <begin position="1"/>
        <end position="21"/>
    </location>
</feature>
<gene>
    <name evidence="2" type="ORF">EAX61_04300</name>
</gene>
<comment type="caution">
    <text evidence="2">The sequence shown here is derived from an EMBL/GenBank/DDBJ whole genome shotgun (WGS) entry which is preliminary data.</text>
</comment>